<accession>A0ABM7NTQ8</accession>
<proteinExistence type="predicted"/>
<keyword evidence="1" id="KW-0812">Transmembrane</keyword>
<evidence type="ECO:0000313" key="2">
    <source>
        <dbReference type="EMBL" id="BCS83552.1"/>
    </source>
</evidence>
<organism evidence="2 3">
    <name type="scientific">Cotonvirus japonicus</name>
    <dbReference type="NCBI Taxonomy" id="2811091"/>
    <lineage>
        <taxon>Viruses</taxon>
        <taxon>Varidnaviria</taxon>
        <taxon>Bamfordvirae</taxon>
        <taxon>Nucleocytoviricota</taxon>
        <taxon>Megaviricetes</taxon>
        <taxon>Imitervirales</taxon>
        <taxon>Mimiviridae</taxon>
        <taxon>Megamimivirinae</taxon>
        <taxon>Cotonvirus</taxon>
        <taxon>Cotonvirus japonicum</taxon>
    </lineage>
</organism>
<dbReference type="EMBL" id="AP024483">
    <property type="protein sequence ID" value="BCS83552.1"/>
    <property type="molecule type" value="Genomic_DNA"/>
</dbReference>
<evidence type="ECO:0000313" key="3">
    <source>
        <dbReference type="Proteomes" id="UP001321479"/>
    </source>
</evidence>
<evidence type="ECO:0000256" key="1">
    <source>
        <dbReference type="SAM" id="Phobius"/>
    </source>
</evidence>
<feature type="transmembrane region" description="Helical" evidence="1">
    <location>
        <begin position="35"/>
        <end position="54"/>
    </location>
</feature>
<dbReference type="RefSeq" id="YP_010842160.1">
    <property type="nucleotide sequence ID" value="NC_079139.1"/>
</dbReference>
<keyword evidence="3" id="KW-1185">Reference proteome</keyword>
<protein>
    <submittedName>
        <fullName evidence="2">Uncharacterized protein</fullName>
    </submittedName>
</protein>
<keyword evidence="1" id="KW-0472">Membrane</keyword>
<dbReference type="Proteomes" id="UP001321479">
    <property type="component" value="Segment"/>
</dbReference>
<keyword evidence="1" id="KW-1133">Transmembrane helix</keyword>
<name>A0ABM7NTQ8_9VIRU</name>
<reference evidence="2 3" key="1">
    <citation type="submission" date="2021-02" db="EMBL/GenBank/DDBJ databases">
        <title>Cotonvirus japonicus, which uses Golgi apparatus of host cells for its virion factory, phylogenetically links tailed tupanvirus and icosahedral mimivirus.</title>
        <authorList>
            <person name="Takahashi H."/>
            <person name="Fukaya S."/>
            <person name="Song C."/>
            <person name="Murata K."/>
            <person name="Takemura M."/>
        </authorList>
    </citation>
    <scope>NUCLEOTIDE SEQUENCE [LARGE SCALE GENOMIC DNA]</scope>
</reference>
<dbReference type="GeneID" id="80558757"/>
<sequence>MIFFDDVDHKFLHKNNHFHFFQCKHTPKSHHTAKMLYILFYVYFFGWLCYVIVLKITRFFYYNSLNIHDRLT</sequence>